<comment type="caution">
    <text evidence="1">The sequence shown here is derived from an EMBL/GenBank/DDBJ whole genome shotgun (WGS) entry which is preliminary data.</text>
</comment>
<accession>A0A2W5X502</accession>
<proteinExistence type="predicted"/>
<sequence>MARPEAEFASGLGGGVFIDFAGLPMSSPSGAAPKLRSRAWFDNPDNIDMTALYLERYLNF</sequence>
<protein>
    <submittedName>
        <fullName evidence="1">Uncharacterized protein</fullName>
    </submittedName>
</protein>
<gene>
    <name evidence="1" type="ORF">DI526_05325</name>
</gene>
<evidence type="ECO:0000313" key="1">
    <source>
        <dbReference type="EMBL" id="PZR35874.1"/>
    </source>
</evidence>
<dbReference type="Proteomes" id="UP000249393">
    <property type="component" value="Unassembled WGS sequence"/>
</dbReference>
<evidence type="ECO:0000313" key="2">
    <source>
        <dbReference type="Proteomes" id="UP000249393"/>
    </source>
</evidence>
<dbReference type="AlphaFoldDB" id="A0A2W5X502"/>
<organism evidence="1 2">
    <name type="scientific">Caulobacter segnis</name>
    <dbReference type="NCBI Taxonomy" id="88688"/>
    <lineage>
        <taxon>Bacteria</taxon>
        <taxon>Pseudomonadati</taxon>
        <taxon>Pseudomonadota</taxon>
        <taxon>Alphaproteobacteria</taxon>
        <taxon>Caulobacterales</taxon>
        <taxon>Caulobacteraceae</taxon>
        <taxon>Caulobacter</taxon>
    </lineage>
</organism>
<feature type="non-terminal residue" evidence="1">
    <location>
        <position position="60"/>
    </location>
</feature>
<reference evidence="1 2" key="1">
    <citation type="submission" date="2017-08" db="EMBL/GenBank/DDBJ databases">
        <title>Infants hospitalized years apart are colonized by the same room-sourced microbial strains.</title>
        <authorList>
            <person name="Brooks B."/>
            <person name="Olm M.R."/>
            <person name="Firek B.A."/>
            <person name="Baker R."/>
            <person name="Thomas B.C."/>
            <person name="Morowitz M.J."/>
            <person name="Banfield J.F."/>
        </authorList>
    </citation>
    <scope>NUCLEOTIDE SEQUENCE [LARGE SCALE GENOMIC DNA]</scope>
    <source>
        <strain evidence="1">S2_003_000_R2_4</strain>
    </source>
</reference>
<name>A0A2W5X502_9CAUL</name>
<dbReference type="EMBL" id="QFQZ01000011">
    <property type="protein sequence ID" value="PZR35874.1"/>
    <property type="molecule type" value="Genomic_DNA"/>
</dbReference>